<reference evidence="3" key="1">
    <citation type="submission" date="2018-03" db="EMBL/GenBank/DDBJ databases">
        <title>Genomic analysis of the strain SH-1 isolated from shrimp intestine.</title>
        <authorList>
            <person name="Kim Y.-S."/>
            <person name="Kim S.-E."/>
            <person name="Kim K.-H."/>
        </authorList>
    </citation>
    <scope>NUCLEOTIDE SEQUENCE [LARGE SCALE GENOMIC DNA]</scope>
    <source>
        <strain evidence="3">SH-1</strain>
    </source>
</reference>
<organism evidence="2 3">
    <name type="scientific">Pukyongiella litopenaei</name>
    <dbReference type="NCBI Taxonomy" id="2605946"/>
    <lineage>
        <taxon>Bacteria</taxon>
        <taxon>Pseudomonadati</taxon>
        <taxon>Pseudomonadota</taxon>
        <taxon>Alphaproteobacteria</taxon>
        <taxon>Rhodobacterales</taxon>
        <taxon>Paracoccaceae</taxon>
        <taxon>Pukyongiella</taxon>
    </lineage>
</organism>
<gene>
    <name evidence="2" type="ORF">C6Y53_07505</name>
</gene>
<dbReference type="EMBL" id="CP027665">
    <property type="protein sequence ID" value="AVO37562.1"/>
    <property type="molecule type" value="Genomic_DNA"/>
</dbReference>
<dbReference type="AlphaFoldDB" id="A0A2S0MNU3"/>
<feature type="chain" id="PRO_5015670862" evidence="1">
    <location>
        <begin position="18"/>
        <end position="154"/>
    </location>
</feature>
<evidence type="ECO:0000256" key="1">
    <source>
        <dbReference type="SAM" id="SignalP"/>
    </source>
</evidence>
<sequence>MRLIALIFGLIILVAQAAAQQAEPLDVDQDRIAAAILDWKIERSRYIAKEGTFRTEPGDGYVRIIDTVLPTENRPMYTDLRVETDTVTCFDEDGDAMQCYFQIAFRKNRRLQVLEAADFRLQTDNVELVSTAEGGLRIRRYCVGGIAPNCKDYR</sequence>
<protein>
    <submittedName>
        <fullName evidence="2">Uncharacterized protein</fullName>
    </submittedName>
</protein>
<evidence type="ECO:0000313" key="2">
    <source>
        <dbReference type="EMBL" id="AVO37562.1"/>
    </source>
</evidence>
<accession>A0A2S0MNU3</accession>
<dbReference type="KEGG" id="thas:C6Y53_07505"/>
<name>A0A2S0MNU3_9RHOB</name>
<dbReference type="RefSeq" id="WP_106471880.1">
    <property type="nucleotide sequence ID" value="NZ_CP027665.1"/>
</dbReference>
<evidence type="ECO:0000313" key="3">
    <source>
        <dbReference type="Proteomes" id="UP000237655"/>
    </source>
</evidence>
<feature type="signal peptide" evidence="1">
    <location>
        <begin position="1"/>
        <end position="17"/>
    </location>
</feature>
<proteinExistence type="predicted"/>
<keyword evidence="1" id="KW-0732">Signal</keyword>
<dbReference type="Proteomes" id="UP000237655">
    <property type="component" value="Chromosome"/>
</dbReference>
<keyword evidence="3" id="KW-1185">Reference proteome</keyword>